<evidence type="ECO:0000313" key="3">
    <source>
        <dbReference type="Proteomes" id="UP000295083"/>
    </source>
</evidence>
<evidence type="ECO:0000256" key="1">
    <source>
        <dbReference type="SAM" id="SignalP"/>
    </source>
</evidence>
<sequence>MHFSSILIPLAVAMGASAAPIVDFMGGILPQILTTTVPTLLEDFNVIETSYKNLENAVKAGDGPTWVQGVLTSTISAQIANHQATLHVEDLTGSFSADEIDQIVDKFTNDIRPVAESALRALVNAKAKLRGFESATLSYVNITKDDFANFETSLLDVIPADSQGTVKDALDPYSAVLDNAVKTFT</sequence>
<accession>A0A4R8Q420</accession>
<evidence type="ECO:0000313" key="2">
    <source>
        <dbReference type="EMBL" id="TDZ28483.1"/>
    </source>
</evidence>
<name>A0A4R8Q420_9PEZI</name>
<evidence type="ECO:0008006" key="4">
    <source>
        <dbReference type="Google" id="ProtNLM"/>
    </source>
</evidence>
<keyword evidence="3" id="KW-1185">Reference proteome</keyword>
<proteinExistence type="predicted"/>
<reference evidence="2 3" key="1">
    <citation type="submission" date="2018-11" db="EMBL/GenBank/DDBJ databases">
        <title>Genome sequence and assembly of Colletotrichum spinosum.</title>
        <authorList>
            <person name="Gan P."/>
            <person name="Shirasu K."/>
        </authorList>
    </citation>
    <scope>NUCLEOTIDE SEQUENCE [LARGE SCALE GENOMIC DNA]</scope>
    <source>
        <strain evidence="2 3">CBS 515.97</strain>
    </source>
</reference>
<dbReference type="Pfam" id="PF12296">
    <property type="entry name" value="HsbA"/>
    <property type="match status" value="1"/>
</dbReference>
<dbReference type="Proteomes" id="UP000295083">
    <property type="component" value="Unassembled WGS sequence"/>
</dbReference>
<gene>
    <name evidence="2" type="ORF">C8035_v007546</name>
</gene>
<dbReference type="AlphaFoldDB" id="A0A4R8Q420"/>
<keyword evidence="1" id="KW-0732">Signal</keyword>
<dbReference type="InterPro" id="IPR021054">
    <property type="entry name" value="Cell_wall_mannoprotein_1"/>
</dbReference>
<dbReference type="EMBL" id="QAPG01000834">
    <property type="protein sequence ID" value="TDZ28483.1"/>
    <property type="molecule type" value="Genomic_DNA"/>
</dbReference>
<organism evidence="2 3">
    <name type="scientific">Colletotrichum spinosum</name>
    <dbReference type="NCBI Taxonomy" id="1347390"/>
    <lineage>
        <taxon>Eukaryota</taxon>
        <taxon>Fungi</taxon>
        <taxon>Dikarya</taxon>
        <taxon>Ascomycota</taxon>
        <taxon>Pezizomycotina</taxon>
        <taxon>Sordariomycetes</taxon>
        <taxon>Hypocreomycetidae</taxon>
        <taxon>Glomerellales</taxon>
        <taxon>Glomerellaceae</taxon>
        <taxon>Colletotrichum</taxon>
        <taxon>Colletotrichum orbiculare species complex</taxon>
    </lineage>
</organism>
<feature type="chain" id="PRO_5020289691" description="Antigenic cell wall galactomannoprotein" evidence="1">
    <location>
        <begin position="19"/>
        <end position="185"/>
    </location>
</feature>
<comment type="caution">
    <text evidence="2">The sequence shown here is derived from an EMBL/GenBank/DDBJ whole genome shotgun (WGS) entry which is preliminary data.</text>
</comment>
<protein>
    <recommendedName>
        <fullName evidence="4">Antigenic cell wall galactomannoprotein</fullName>
    </recommendedName>
</protein>
<feature type="signal peptide" evidence="1">
    <location>
        <begin position="1"/>
        <end position="18"/>
    </location>
</feature>